<gene>
    <name evidence="1" type="ORF">COX46_03050</name>
</gene>
<feature type="non-terminal residue" evidence="1">
    <location>
        <position position="1"/>
    </location>
</feature>
<dbReference type="AlphaFoldDB" id="A0A2G9YAP3"/>
<comment type="caution">
    <text evidence="1">The sequence shown here is derived from an EMBL/GenBank/DDBJ whole genome shotgun (WGS) entry which is preliminary data.</text>
</comment>
<name>A0A2G9YAP3_9BACT</name>
<evidence type="ECO:0000313" key="2">
    <source>
        <dbReference type="Proteomes" id="UP000230392"/>
    </source>
</evidence>
<feature type="non-terminal residue" evidence="1">
    <location>
        <position position="62"/>
    </location>
</feature>
<proteinExistence type="predicted"/>
<reference evidence="1 2" key="1">
    <citation type="submission" date="2017-09" db="EMBL/GenBank/DDBJ databases">
        <title>Depth-based differentiation of microbial function through sediment-hosted aquifers and enrichment of novel symbionts in the deep terrestrial subsurface.</title>
        <authorList>
            <person name="Probst A.J."/>
            <person name="Ladd B."/>
            <person name="Jarett J.K."/>
            <person name="Geller-Mcgrath D.E."/>
            <person name="Sieber C.M."/>
            <person name="Emerson J.B."/>
            <person name="Anantharaman K."/>
            <person name="Thomas B.C."/>
            <person name="Malmstrom R."/>
            <person name="Stieglmeier M."/>
            <person name="Klingl A."/>
            <person name="Woyke T."/>
            <person name="Ryan C.M."/>
            <person name="Banfield J.F."/>
        </authorList>
    </citation>
    <scope>NUCLEOTIDE SEQUENCE [LARGE SCALE GENOMIC DNA]</scope>
    <source>
        <strain evidence="1">CG23_combo_of_CG06-09_8_20_14_all_48_7</strain>
    </source>
</reference>
<protein>
    <submittedName>
        <fullName evidence="1">Uncharacterized protein</fullName>
    </submittedName>
</protein>
<organism evidence="1 2">
    <name type="scientific">bacterium (Candidatus Ratteibacteria) CG23_combo_of_CG06-09_8_20_14_all_48_7</name>
    <dbReference type="NCBI Taxonomy" id="2014292"/>
    <lineage>
        <taxon>Bacteria</taxon>
        <taxon>Candidatus Ratteibacteria</taxon>
    </lineage>
</organism>
<dbReference type="EMBL" id="PCRF01000147">
    <property type="protein sequence ID" value="PIP16306.1"/>
    <property type="molecule type" value="Genomic_DNA"/>
</dbReference>
<dbReference type="Proteomes" id="UP000230392">
    <property type="component" value="Unassembled WGS sequence"/>
</dbReference>
<evidence type="ECO:0000313" key="1">
    <source>
        <dbReference type="EMBL" id="PIP16306.1"/>
    </source>
</evidence>
<sequence length="62" mass="6798">VYYVDANTGKVLRSYNDIKYISSPTAGGVPGSIKGSRLTGEDGTEVFILGWHEITNADTWYL</sequence>
<accession>A0A2G9YAP3</accession>